<evidence type="ECO:0000256" key="2">
    <source>
        <dbReference type="ARBA" id="ARBA00001946"/>
    </source>
</evidence>
<evidence type="ECO:0000313" key="9">
    <source>
        <dbReference type="EMBL" id="KAG9066028.1"/>
    </source>
</evidence>
<dbReference type="InterPro" id="IPR043519">
    <property type="entry name" value="NT_sf"/>
</dbReference>
<organism evidence="9 10">
    <name type="scientific">Linnemannia hyalina</name>
    <dbReference type="NCBI Taxonomy" id="64524"/>
    <lineage>
        <taxon>Eukaryota</taxon>
        <taxon>Fungi</taxon>
        <taxon>Fungi incertae sedis</taxon>
        <taxon>Mucoromycota</taxon>
        <taxon>Mortierellomycotina</taxon>
        <taxon>Mortierellomycetes</taxon>
        <taxon>Mortierellales</taxon>
        <taxon>Mortierellaceae</taxon>
        <taxon>Linnemannia</taxon>
    </lineage>
</organism>
<protein>
    <recommendedName>
        <fullName evidence="11">Polymerase nucleotidyl transferase domain-containing protein</fullName>
    </recommendedName>
</protein>
<comment type="caution">
    <text evidence="9">The sequence shown here is derived from an EMBL/GenBank/DDBJ whole genome shotgun (WGS) entry which is preliminary data.</text>
</comment>
<name>A0A9P7XTP2_9FUNG</name>
<reference evidence="9" key="1">
    <citation type="submission" date="2021-06" db="EMBL/GenBank/DDBJ databases">
        <title>Genome Sequence of Mortierella hyaline Strain SCG-10, a Cold-Adapted, Nitrate-Reducing Fungus Isolated from Soil in Minnesota, USA.</title>
        <authorList>
            <person name="Aldossari N."/>
        </authorList>
    </citation>
    <scope>NUCLEOTIDE SEQUENCE</scope>
    <source>
        <strain evidence="9">SCG-10</strain>
    </source>
</reference>
<dbReference type="SUPFAM" id="SSF81301">
    <property type="entry name" value="Nucleotidyltransferase"/>
    <property type="match status" value="1"/>
</dbReference>
<dbReference type="Pfam" id="PF01909">
    <property type="entry name" value="NTP_transf_2"/>
    <property type="match status" value="1"/>
</dbReference>
<keyword evidence="10" id="KW-1185">Reference proteome</keyword>
<proteinExistence type="inferred from homology"/>
<dbReference type="Pfam" id="PF03828">
    <property type="entry name" value="PAP_assoc"/>
    <property type="match status" value="1"/>
</dbReference>
<dbReference type="InterPro" id="IPR002934">
    <property type="entry name" value="Polymerase_NTP_transf_dom"/>
</dbReference>
<dbReference type="Proteomes" id="UP000707451">
    <property type="component" value="Unassembled WGS sequence"/>
</dbReference>
<dbReference type="SUPFAM" id="SSF81631">
    <property type="entry name" value="PAP/OAS1 substrate-binding domain"/>
    <property type="match status" value="1"/>
</dbReference>
<evidence type="ECO:0008006" key="11">
    <source>
        <dbReference type="Google" id="ProtNLM"/>
    </source>
</evidence>
<evidence type="ECO:0000256" key="5">
    <source>
        <dbReference type="ARBA" id="ARBA00022723"/>
    </source>
</evidence>
<keyword evidence="6" id="KW-0460">Magnesium</keyword>
<keyword evidence="5" id="KW-0479">Metal-binding</keyword>
<sequence>MTFDLDLFIGLLYDTTLFECPTRVRNSKRDLFRYFRDDVEVHTYGSYASGLCSMTSDADFTAYFDCFTPSIDELADTLKDLGYQLVISIPHAPGQLLIDFFNFYGYIFDYASQEVYPSLGKIQKRSIIPPARSSTDSRPKDWPICILDPFITDRNVAGNCGRDNVVKIRDSFRNVYDALKNIDIKGALRP</sequence>
<dbReference type="PANTHER" id="PTHR12271:SF40">
    <property type="entry name" value="POLY(A) RNA POLYMERASE GLD2"/>
    <property type="match status" value="1"/>
</dbReference>
<evidence type="ECO:0000256" key="6">
    <source>
        <dbReference type="ARBA" id="ARBA00022842"/>
    </source>
</evidence>
<comment type="similarity">
    <text evidence="3">Belongs to the DNA polymerase type-B-like family.</text>
</comment>
<dbReference type="PANTHER" id="PTHR12271">
    <property type="entry name" value="POLY A POLYMERASE CID PAP -RELATED"/>
    <property type="match status" value="1"/>
</dbReference>
<keyword evidence="4" id="KW-0808">Transferase</keyword>
<dbReference type="EMBL" id="JAHRHY010000010">
    <property type="protein sequence ID" value="KAG9066028.1"/>
    <property type="molecule type" value="Genomic_DNA"/>
</dbReference>
<dbReference type="Gene3D" id="1.10.1410.10">
    <property type="match status" value="1"/>
</dbReference>
<feature type="domain" description="Polymerase nucleotidyl transferase" evidence="7">
    <location>
        <begin position="34"/>
        <end position="76"/>
    </location>
</feature>
<evidence type="ECO:0000256" key="3">
    <source>
        <dbReference type="ARBA" id="ARBA00008593"/>
    </source>
</evidence>
<dbReference type="GO" id="GO:0031123">
    <property type="term" value="P:RNA 3'-end processing"/>
    <property type="evidence" value="ECO:0007669"/>
    <property type="project" value="TreeGrafter"/>
</dbReference>
<accession>A0A9P7XTP2</accession>
<dbReference type="InterPro" id="IPR002058">
    <property type="entry name" value="PAP_assoc"/>
</dbReference>
<evidence type="ECO:0000259" key="7">
    <source>
        <dbReference type="Pfam" id="PF01909"/>
    </source>
</evidence>
<dbReference type="OrthoDB" id="2274644at2759"/>
<comment type="cofactor">
    <cofactor evidence="1">
        <name>Mn(2+)</name>
        <dbReference type="ChEBI" id="CHEBI:29035"/>
    </cofactor>
</comment>
<feature type="domain" description="PAP-associated" evidence="8">
    <location>
        <begin position="94"/>
        <end position="153"/>
    </location>
</feature>
<dbReference type="GO" id="GO:0046872">
    <property type="term" value="F:metal ion binding"/>
    <property type="evidence" value="ECO:0007669"/>
    <property type="project" value="UniProtKB-KW"/>
</dbReference>
<dbReference type="AlphaFoldDB" id="A0A9P7XTP2"/>
<evidence type="ECO:0000313" key="10">
    <source>
        <dbReference type="Proteomes" id="UP000707451"/>
    </source>
</evidence>
<comment type="cofactor">
    <cofactor evidence="2">
        <name>Mg(2+)</name>
        <dbReference type="ChEBI" id="CHEBI:18420"/>
    </cofactor>
</comment>
<evidence type="ECO:0000256" key="4">
    <source>
        <dbReference type="ARBA" id="ARBA00022679"/>
    </source>
</evidence>
<evidence type="ECO:0000256" key="1">
    <source>
        <dbReference type="ARBA" id="ARBA00001936"/>
    </source>
</evidence>
<gene>
    <name evidence="9" type="ORF">KI688_001247</name>
</gene>
<evidence type="ECO:0000259" key="8">
    <source>
        <dbReference type="Pfam" id="PF03828"/>
    </source>
</evidence>
<dbReference type="GO" id="GO:0016779">
    <property type="term" value="F:nucleotidyltransferase activity"/>
    <property type="evidence" value="ECO:0007669"/>
    <property type="project" value="InterPro"/>
</dbReference>